<dbReference type="EMBL" id="JANBPG010001714">
    <property type="protein sequence ID" value="KAJ1888621.1"/>
    <property type="molecule type" value="Genomic_DNA"/>
</dbReference>
<reference evidence="1" key="1">
    <citation type="submission" date="2022-07" db="EMBL/GenBank/DDBJ databases">
        <title>Phylogenomic reconstructions and comparative analyses of Kickxellomycotina fungi.</title>
        <authorList>
            <person name="Reynolds N.K."/>
            <person name="Stajich J.E."/>
            <person name="Barry K."/>
            <person name="Grigoriev I.V."/>
            <person name="Crous P."/>
            <person name="Smith M.E."/>
        </authorList>
    </citation>
    <scope>NUCLEOTIDE SEQUENCE</scope>
    <source>
        <strain evidence="1">Benny 63K</strain>
    </source>
</reference>
<keyword evidence="2" id="KW-1185">Reference proteome</keyword>
<organism evidence="1 2">
    <name type="scientific">Kickxella alabastrina</name>
    <dbReference type="NCBI Taxonomy" id="61397"/>
    <lineage>
        <taxon>Eukaryota</taxon>
        <taxon>Fungi</taxon>
        <taxon>Fungi incertae sedis</taxon>
        <taxon>Zoopagomycota</taxon>
        <taxon>Kickxellomycotina</taxon>
        <taxon>Kickxellomycetes</taxon>
        <taxon>Kickxellales</taxon>
        <taxon>Kickxellaceae</taxon>
        <taxon>Kickxella</taxon>
    </lineage>
</organism>
<comment type="caution">
    <text evidence="1">The sequence shown here is derived from an EMBL/GenBank/DDBJ whole genome shotgun (WGS) entry which is preliminary data.</text>
</comment>
<proteinExistence type="predicted"/>
<name>A0ACC1I6J4_9FUNG</name>
<accession>A0ACC1I6J4</accession>
<dbReference type="Proteomes" id="UP001150581">
    <property type="component" value="Unassembled WGS sequence"/>
</dbReference>
<gene>
    <name evidence="1" type="ORF">LPJ66_008479</name>
</gene>
<feature type="non-terminal residue" evidence="1">
    <location>
        <position position="1"/>
    </location>
</feature>
<sequence>DVFHHSKLALQWCLLAIVVQLVVIAFGYSLYNLGLTDDTTWLPIESADINVYESDMDGFGGSGRGGTRGGSSSRRLAFSEAAEGSNASAMRGPETGADPGTRQAAKAHDSEAEAGEPSPESPASTAHQQQQQQQEEEEEEEQQNESQDDGGDAAAAAASVSAAASPSAATAATPAAKPAPKQKGKHKSR</sequence>
<protein>
    <submittedName>
        <fullName evidence="1">Uncharacterized protein</fullName>
    </submittedName>
</protein>
<evidence type="ECO:0000313" key="1">
    <source>
        <dbReference type="EMBL" id="KAJ1888621.1"/>
    </source>
</evidence>
<evidence type="ECO:0000313" key="2">
    <source>
        <dbReference type="Proteomes" id="UP001150581"/>
    </source>
</evidence>